<evidence type="ECO:0000256" key="6">
    <source>
        <dbReference type="SAM" id="MobiDB-lite"/>
    </source>
</evidence>
<dbReference type="Proteomes" id="UP000030645">
    <property type="component" value="Unassembled WGS sequence"/>
</dbReference>
<evidence type="ECO:0000313" key="7">
    <source>
        <dbReference type="EMBL" id="EXB38217.1"/>
    </source>
</evidence>
<keyword evidence="5" id="KW-0067">ATP-binding</keyword>
<proteinExistence type="predicted"/>
<dbReference type="EMBL" id="KE343684">
    <property type="protein sequence ID" value="EXB38217.1"/>
    <property type="molecule type" value="Genomic_DNA"/>
</dbReference>
<keyword evidence="2" id="KW-0808">Transferase</keyword>
<dbReference type="PANTHER" id="PTHR27002:SF181">
    <property type="entry name" value="RECEPTOR-LIKE SERINE_THREONINE-PROTEIN KINASE"/>
    <property type="match status" value="1"/>
</dbReference>
<evidence type="ECO:0000256" key="3">
    <source>
        <dbReference type="ARBA" id="ARBA00022741"/>
    </source>
</evidence>
<keyword evidence="8" id="KW-1185">Reference proteome</keyword>
<protein>
    <recommendedName>
        <fullName evidence="9">S-locus receptor kinase C-terminal domain-containing protein</fullName>
    </recommendedName>
</protein>
<evidence type="ECO:0000256" key="4">
    <source>
        <dbReference type="ARBA" id="ARBA00022777"/>
    </source>
</evidence>
<evidence type="ECO:0000256" key="1">
    <source>
        <dbReference type="ARBA" id="ARBA00022527"/>
    </source>
</evidence>
<keyword evidence="3" id="KW-0547">Nucleotide-binding</keyword>
<dbReference type="GO" id="GO:0005886">
    <property type="term" value="C:plasma membrane"/>
    <property type="evidence" value="ECO:0007669"/>
    <property type="project" value="TreeGrafter"/>
</dbReference>
<name>W9QR59_9ROSA</name>
<dbReference type="AlphaFoldDB" id="W9QR59"/>
<keyword evidence="1" id="KW-0723">Serine/threonine-protein kinase</keyword>
<feature type="compositionally biased region" description="Polar residues" evidence="6">
    <location>
        <begin position="74"/>
        <end position="85"/>
    </location>
</feature>
<sequence>MRCIHIALLCVQEKTADKPTMNRVVLMLGSDSLSVPLPSEPGFFIRSNNTTSDISLVSDHSNSKDINESDHSNIESAQASANEASITEVYPC</sequence>
<feature type="compositionally biased region" description="Basic and acidic residues" evidence="6">
    <location>
        <begin position="61"/>
        <end position="73"/>
    </location>
</feature>
<gene>
    <name evidence="7" type="ORF">L484_006316</name>
</gene>
<dbReference type="GO" id="GO:0004674">
    <property type="term" value="F:protein serine/threonine kinase activity"/>
    <property type="evidence" value="ECO:0007669"/>
    <property type="project" value="UniProtKB-KW"/>
</dbReference>
<reference evidence="8" key="1">
    <citation type="submission" date="2013-01" db="EMBL/GenBank/DDBJ databases">
        <title>Draft Genome Sequence of a Mulberry Tree, Morus notabilis C.K. Schneid.</title>
        <authorList>
            <person name="He N."/>
            <person name="Zhao S."/>
        </authorList>
    </citation>
    <scope>NUCLEOTIDE SEQUENCE</scope>
</reference>
<evidence type="ECO:0000313" key="8">
    <source>
        <dbReference type="Proteomes" id="UP000030645"/>
    </source>
</evidence>
<evidence type="ECO:0008006" key="9">
    <source>
        <dbReference type="Google" id="ProtNLM"/>
    </source>
</evidence>
<organism evidence="7 8">
    <name type="scientific">Morus notabilis</name>
    <dbReference type="NCBI Taxonomy" id="981085"/>
    <lineage>
        <taxon>Eukaryota</taxon>
        <taxon>Viridiplantae</taxon>
        <taxon>Streptophyta</taxon>
        <taxon>Embryophyta</taxon>
        <taxon>Tracheophyta</taxon>
        <taxon>Spermatophyta</taxon>
        <taxon>Magnoliopsida</taxon>
        <taxon>eudicotyledons</taxon>
        <taxon>Gunneridae</taxon>
        <taxon>Pentapetalae</taxon>
        <taxon>rosids</taxon>
        <taxon>fabids</taxon>
        <taxon>Rosales</taxon>
        <taxon>Moraceae</taxon>
        <taxon>Moreae</taxon>
        <taxon>Morus</taxon>
    </lineage>
</organism>
<evidence type="ECO:0000256" key="2">
    <source>
        <dbReference type="ARBA" id="ARBA00022679"/>
    </source>
</evidence>
<dbReference type="GO" id="GO:0005524">
    <property type="term" value="F:ATP binding"/>
    <property type="evidence" value="ECO:0007669"/>
    <property type="project" value="UniProtKB-KW"/>
</dbReference>
<accession>W9QR59</accession>
<dbReference type="PANTHER" id="PTHR27002">
    <property type="entry name" value="RECEPTOR-LIKE SERINE/THREONINE-PROTEIN KINASE SD1-8"/>
    <property type="match status" value="1"/>
</dbReference>
<evidence type="ECO:0000256" key="5">
    <source>
        <dbReference type="ARBA" id="ARBA00022840"/>
    </source>
</evidence>
<feature type="region of interest" description="Disordered" evidence="6">
    <location>
        <begin position="57"/>
        <end position="92"/>
    </location>
</feature>
<dbReference type="STRING" id="981085.W9QR59"/>
<keyword evidence="4" id="KW-0418">Kinase</keyword>